<dbReference type="OrthoDB" id="269185at2"/>
<dbReference type="EMBL" id="LTAO01000014">
    <property type="protein sequence ID" value="KYG30879.1"/>
    <property type="molecule type" value="Genomic_DNA"/>
</dbReference>
<feature type="transmembrane region" description="Helical" evidence="1">
    <location>
        <begin position="152"/>
        <end position="171"/>
    </location>
</feature>
<keyword evidence="1" id="KW-1133">Transmembrane helix</keyword>
<dbReference type="STRING" id="519424.AZF04_18715"/>
<organism evidence="2 3">
    <name type="scientific">Alkalihalobacillus trypoxylicola</name>
    <dbReference type="NCBI Taxonomy" id="519424"/>
    <lineage>
        <taxon>Bacteria</taxon>
        <taxon>Bacillati</taxon>
        <taxon>Bacillota</taxon>
        <taxon>Bacilli</taxon>
        <taxon>Bacillales</taxon>
        <taxon>Bacillaceae</taxon>
        <taxon>Alkalihalobacillus</taxon>
    </lineage>
</organism>
<feature type="transmembrane region" description="Helical" evidence="1">
    <location>
        <begin position="34"/>
        <end position="54"/>
    </location>
</feature>
<evidence type="ECO:0008006" key="4">
    <source>
        <dbReference type="Google" id="ProtNLM"/>
    </source>
</evidence>
<dbReference type="InterPro" id="IPR000462">
    <property type="entry name" value="CDP-OH_P_trans"/>
</dbReference>
<dbReference type="InterPro" id="IPR043130">
    <property type="entry name" value="CDP-OH_PTrfase_TM_dom"/>
</dbReference>
<sequence length="251" mass="28832">MKSQIGKLPTTIFDSKKIIDYRNIAQVYSAKEDLWSWFILRRISIYVTILFIKLKLTPNMVSWLSFLGILSSGFFMVLSTPLSFFLAFISYNVGYLFDCVDGEIARITKRTSKKGFFIDMLIQAATLPVFISFIFTLLIQNGYLVLTIWESFALYGLVAFTIMSLLIPLSYQITLSKEMEQDPVNKIRAKSFLFSIAGFLLGLPGFYVTLLLLIIVERYIELPLTLFYIFSFLIILVLKVCARLFITLKSI</sequence>
<reference evidence="2" key="1">
    <citation type="submission" date="2016-02" db="EMBL/GenBank/DDBJ databases">
        <title>Genome sequence of Bacillus trypoxylicola KCTC 13244(T).</title>
        <authorList>
            <person name="Jeong H."/>
            <person name="Park S.-H."/>
            <person name="Choi S.-K."/>
        </authorList>
    </citation>
    <scope>NUCLEOTIDE SEQUENCE [LARGE SCALE GENOMIC DNA]</scope>
    <source>
        <strain evidence="2">KCTC 13244</strain>
    </source>
</reference>
<evidence type="ECO:0000256" key="1">
    <source>
        <dbReference type="SAM" id="Phobius"/>
    </source>
</evidence>
<gene>
    <name evidence="2" type="ORF">AZF04_18715</name>
</gene>
<feature type="transmembrane region" description="Helical" evidence="1">
    <location>
        <begin position="84"/>
        <end position="104"/>
    </location>
</feature>
<feature type="transmembrane region" description="Helical" evidence="1">
    <location>
        <begin position="227"/>
        <end position="246"/>
    </location>
</feature>
<proteinExistence type="predicted"/>
<dbReference type="Proteomes" id="UP000075806">
    <property type="component" value="Unassembled WGS sequence"/>
</dbReference>
<feature type="transmembrane region" description="Helical" evidence="1">
    <location>
        <begin position="116"/>
        <end position="140"/>
    </location>
</feature>
<dbReference type="GO" id="GO:0008654">
    <property type="term" value="P:phospholipid biosynthetic process"/>
    <property type="evidence" value="ECO:0007669"/>
    <property type="project" value="InterPro"/>
</dbReference>
<keyword evidence="3" id="KW-1185">Reference proteome</keyword>
<evidence type="ECO:0000313" key="2">
    <source>
        <dbReference type="EMBL" id="KYG30879.1"/>
    </source>
</evidence>
<comment type="caution">
    <text evidence="2">The sequence shown here is derived from an EMBL/GenBank/DDBJ whole genome shotgun (WGS) entry which is preliminary data.</text>
</comment>
<name>A0A161QLB3_9BACI</name>
<dbReference type="Pfam" id="PF01066">
    <property type="entry name" value="CDP-OH_P_transf"/>
    <property type="match status" value="1"/>
</dbReference>
<evidence type="ECO:0000313" key="3">
    <source>
        <dbReference type="Proteomes" id="UP000075806"/>
    </source>
</evidence>
<dbReference type="GO" id="GO:0016780">
    <property type="term" value="F:phosphotransferase activity, for other substituted phosphate groups"/>
    <property type="evidence" value="ECO:0007669"/>
    <property type="project" value="InterPro"/>
</dbReference>
<dbReference type="AlphaFoldDB" id="A0A161QLB3"/>
<accession>A0A161QLB3</accession>
<dbReference type="GO" id="GO:0016020">
    <property type="term" value="C:membrane"/>
    <property type="evidence" value="ECO:0007669"/>
    <property type="project" value="InterPro"/>
</dbReference>
<protein>
    <recommendedName>
        <fullName evidence="4">CDP-alcohol phosphatidyltransferase</fullName>
    </recommendedName>
</protein>
<dbReference type="Gene3D" id="1.20.120.1760">
    <property type="match status" value="1"/>
</dbReference>
<feature type="transmembrane region" description="Helical" evidence="1">
    <location>
        <begin position="192"/>
        <end position="215"/>
    </location>
</feature>
<keyword evidence="1" id="KW-0472">Membrane</keyword>
<keyword evidence="1" id="KW-0812">Transmembrane</keyword>
<dbReference type="RefSeq" id="WP_061948804.1">
    <property type="nucleotide sequence ID" value="NZ_LTAO01000014.1"/>
</dbReference>